<reference evidence="1" key="1">
    <citation type="submission" date="2014-09" db="EMBL/GenBank/DDBJ databases">
        <authorList>
            <person name="Magalhaes I.L.F."/>
            <person name="Oliveira U."/>
            <person name="Santos F.R."/>
            <person name="Vidigal T.H.D.A."/>
            <person name="Brescovit A.D."/>
            <person name="Santos A.J."/>
        </authorList>
    </citation>
    <scope>NUCLEOTIDE SEQUENCE</scope>
    <source>
        <tissue evidence="1">Shoot tissue taken approximately 20 cm above the soil surface</tissue>
    </source>
</reference>
<evidence type="ECO:0000313" key="1">
    <source>
        <dbReference type="EMBL" id="JAD28974.1"/>
    </source>
</evidence>
<sequence length="31" mass="3478">MIARLSPIAYSFRQVGAETPTTDTSYRFANL</sequence>
<dbReference type="AlphaFoldDB" id="A0A0A8YQB5"/>
<organism evidence="1">
    <name type="scientific">Arundo donax</name>
    <name type="common">Giant reed</name>
    <name type="synonym">Donax arundinaceus</name>
    <dbReference type="NCBI Taxonomy" id="35708"/>
    <lineage>
        <taxon>Eukaryota</taxon>
        <taxon>Viridiplantae</taxon>
        <taxon>Streptophyta</taxon>
        <taxon>Embryophyta</taxon>
        <taxon>Tracheophyta</taxon>
        <taxon>Spermatophyta</taxon>
        <taxon>Magnoliopsida</taxon>
        <taxon>Liliopsida</taxon>
        <taxon>Poales</taxon>
        <taxon>Poaceae</taxon>
        <taxon>PACMAD clade</taxon>
        <taxon>Arundinoideae</taxon>
        <taxon>Arundineae</taxon>
        <taxon>Arundo</taxon>
    </lineage>
</organism>
<protein>
    <submittedName>
        <fullName evidence="1">Uncharacterized protein</fullName>
    </submittedName>
</protein>
<name>A0A0A8YQB5_ARUDO</name>
<proteinExistence type="predicted"/>
<accession>A0A0A8YQB5</accession>
<dbReference type="EMBL" id="GBRH01268921">
    <property type="protein sequence ID" value="JAD28974.1"/>
    <property type="molecule type" value="Transcribed_RNA"/>
</dbReference>
<reference evidence="1" key="2">
    <citation type="journal article" date="2015" name="Data Brief">
        <title>Shoot transcriptome of the giant reed, Arundo donax.</title>
        <authorList>
            <person name="Barrero R.A."/>
            <person name="Guerrero F.D."/>
            <person name="Moolhuijzen P."/>
            <person name="Goolsby J.A."/>
            <person name="Tidwell J."/>
            <person name="Bellgard S.E."/>
            <person name="Bellgard M.I."/>
        </authorList>
    </citation>
    <scope>NUCLEOTIDE SEQUENCE</scope>
    <source>
        <tissue evidence="1">Shoot tissue taken approximately 20 cm above the soil surface</tissue>
    </source>
</reference>